<protein>
    <submittedName>
        <fullName evidence="7">IS30 family transposase</fullName>
    </submittedName>
</protein>
<evidence type="ECO:0000259" key="6">
    <source>
        <dbReference type="PROSITE" id="PS50994"/>
    </source>
</evidence>
<gene>
    <name evidence="7" type="ORF">RYS15_14315</name>
</gene>
<dbReference type="PROSITE" id="PS01043">
    <property type="entry name" value="TRANSPOSASE_IS30"/>
    <property type="match status" value="1"/>
</dbReference>
<name>A0ABU3VZY8_9GAMM</name>
<dbReference type="Proteomes" id="UP001269819">
    <property type="component" value="Unassembled WGS sequence"/>
</dbReference>
<comment type="similarity">
    <text evidence="2">Belongs to the transposase IS30 family.</text>
</comment>
<dbReference type="PROSITE" id="PS50994">
    <property type="entry name" value="INTEGRASE"/>
    <property type="match status" value="1"/>
</dbReference>
<dbReference type="InterPro" id="IPR009057">
    <property type="entry name" value="Homeodomain-like_sf"/>
</dbReference>
<dbReference type="EMBL" id="JAWIIJ010000009">
    <property type="protein sequence ID" value="MDV2079860.1"/>
    <property type="molecule type" value="Genomic_DNA"/>
</dbReference>
<dbReference type="NCBIfam" id="NF033563">
    <property type="entry name" value="transpos_IS30"/>
    <property type="match status" value="1"/>
</dbReference>
<dbReference type="InterPro" id="IPR025246">
    <property type="entry name" value="IS30-like_HTH"/>
</dbReference>
<dbReference type="Gene3D" id="3.30.420.10">
    <property type="entry name" value="Ribonuclease H-like superfamily/Ribonuclease H"/>
    <property type="match status" value="1"/>
</dbReference>
<dbReference type="PANTHER" id="PTHR10948">
    <property type="entry name" value="TRANSPOSASE"/>
    <property type="match status" value="1"/>
</dbReference>
<dbReference type="InterPro" id="IPR036397">
    <property type="entry name" value="RNaseH_sf"/>
</dbReference>
<dbReference type="InterPro" id="IPR051917">
    <property type="entry name" value="Transposase-Integrase"/>
</dbReference>
<proteinExistence type="inferred from homology"/>
<dbReference type="Gene3D" id="1.10.10.60">
    <property type="entry name" value="Homeodomain-like"/>
    <property type="match status" value="1"/>
</dbReference>
<sequence>MGYRQLTQEQRYQISALRVAGKSQRQIATILGCHSSTVCRELRRNATAGGYQAALAQQRSDQRRRQANKAHKRASSLIDWVSRLIRKRWSPDQIAGLMARLGQLRVSRQWIYDLILRDRANGGKLWTYGRHSRRRRAQRDMAKRAGLGKIPNRTGIEHRPAEIDQRLEVGHWEGDTVLHGHKQSGIVTLVERRSGYLLAGRLARVTADLTTNAIIRLMTPIRGAVSTLTLDNGSEFADHQRMAKALSMATYFCDPYCSGQRGTNENTNGLIRQYYPKGTDFSAVSQRALNRVVDEINNRPRKRLGYRTPAEVFWGEYSGALPTSGAALIV</sequence>
<keyword evidence="5" id="KW-0233">DNA recombination</keyword>
<keyword evidence="4" id="KW-0238">DNA-binding</keyword>
<keyword evidence="8" id="KW-1185">Reference proteome</keyword>
<dbReference type="RefSeq" id="WP_316974338.1">
    <property type="nucleotide sequence ID" value="NZ_JAWIIJ010000009.1"/>
</dbReference>
<dbReference type="InterPro" id="IPR001598">
    <property type="entry name" value="Transposase_IS30_CS"/>
</dbReference>
<evidence type="ECO:0000256" key="3">
    <source>
        <dbReference type="ARBA" id="ARBA00022578"/>
    </source>
</evidence>
<evidence type="ECO:0000256" key="4">
    <source>
        <dbReference type="ARBA" id="ARBA00023125"/>
    </source>
</evidence>
<dbReference type="InterPro" id="IPR012337">
    <property type="entry name" value="RNaseH-like_sf"/>
</dbReference>
<accession>A0ABU3VZY8</accession>
<feature type="domain" description="Integrase catalytic" evidence="6">
    <location>
        <begin position="156"/>
        <end position="317"/>
    </location>
</feature>
<dbReference type="SUPFAM" id="SSF53098">
    <property type="entry name" value="Ribonuclease H-like"/>
    <property type="match status" value="1"/>
</dbReference>
<dbReference type="Pfam" id="PF00665">
    <property type="entry name" value="rve"/>
    <property type="match status" value="1"/>
</dbReference>
<evidence type="ECO:0000256" key="2">
    <source>
        <dbReference type="ARBA" id="ARBA00006363"/>
    </source>
</evidence>
<reference evidence="7 8" key="1">
    <citation type="submission" date="2023-10" db="EMBL/GenBank/DDBJ databases">
        <title>Characteristics and mechanism of a salt-tolerant marine origin heterotrophic nitrifying- aerobic denitrifying bacteria Marinobacter xestospongiae HN1.</title>
        <authorList>
            <person name="Qi R."/>
        </authorList>
    </citation>
    <scope>NUCLEOTIDE SEQUENCE [LARGE SCALE GENOMIC DNA]</scope>
    <source>
        <strain evidence="7 8">HN1</strain>
    </source>
</reference>
<dbReference type="PANTHER" id="PTHR10948:SF23">
    <property type="entry name" value="TRANSPOSASE INSI FOR INSERTION SEQUENCE ELEMENT IS30A-RELATED"/>
    <property type="match status" value="1"/>
</dbReference>
<evidence type="ECO:0000256" key="1">
    <source>
        <dbReference type="ARBA" id="ARBA00002190"/>
    </source>
</evidence>
<organism evidence="7 8">
    <name type="scientific">Marinobacter xestospongiae</name>
    <dbReference type="NCBI Taxonomy" id="994319"/>
    <lineage>
        <taxon>Bacteria</taxon>
        <taxon>Pseudomonadati</taxon>
        <taxon>Pseudomonadota</taxon>
        <taxon>Gammaproteobacteria</taxon>
        <taxon>Pseudomonadales</taxon>
        <taxon>Marinobacteraceae</taxon>
        <taxon>Marinobacter</taxon>
    </lineage>
</organism>
<comment type="function">
    <text evidence="1">Required for the transposition of the insertion element.</text>
</comment>
<evidence type="ECO:0000313" key="8">
    <source>
        <dbReference type="Proteomes" id="UP001269819"/>
    </source>
</evidence>
<dbReference type="SUPFAM" id="SSF46689">
    <property type="entry name" value="Homeodomain-like"/>
    <property type="match status" value="1"/>
</dbReference>
<dbReference type="InterPro" id="IPR001584">
    <property type="entry name" value="Integrase_cat-core"/>
</dbReference>
<keyword evidence="3" id="KW-0815">Transposition</keyword>
<evidence type="ECO:0000256" key="5">
    <source>
        <dbReference type="ARBA" id="ARBA00023172"/>
    </source>
</evidence>
<comment type="caution">
    <text evidence="7">The sequence shown here is derived from an EMBL/GenBank/DDBJ whole genome shotgun (WGS) entry which is preliminary data.</text>
</comment>
<dbReference type="Pfam" id="PF13936">
    <property type="entry name" value="HTH_38"/>
    <property type="match status" value="1"/>
</dbReference>
<evidence type="ECO:0000313" key="7">
    <source>
        <dbReference type="EMBL" id="MDV2079860.1"/>
    </source>
</evidence>
<dbReference type="InterPro" id="IPR053392">
    <property type="entry name" value="Transposase_IS30-like"/>
</dbReference>